<reference evidence="1 2" key="1">
    <citation type="submission" date="2023-09" db="EMBL/GenBank/DDBJ databases">
        <authorList>
            <person name="Rey-Velasco X."/>
        </authorList>
    </citation>
    <scope>NUCLEOTIDE SEQUENCE [LARGE SCALE GENOMIC DNA]</scope>
    <source>
        <strain evidence="1 2">W431</strain>
    </source>
</reference>
<dbReference type="RefSeq" id="WP_311581452.1">
    <property type="nucleotide sequence ID" value="NZ_JAVRIF010000005.1"/>
</dbReference>
<dbReference type="InterPro" id="IPR018759">
    <property type="entry name" value="BBP2_2"/>
</dbReference>
<proteinExistence type="predicted"/>
<organism evidence="1 2">
    <name type="scientific">Thalassotalea castellviae</name>
    <dbReference type="NCBI Taxonomy" id="3075612"/>
    <lineage>
        <taxon>Bacteria</taxon>
        <taxon>Pseudomonadati</taxon>
        <taxon>Pseudomonadota</taxon>
        <taxon>Gammaproteobacteria</taxon>
        <taxon>Alteromonadales</taxon>
        <taxon>Colwelliaceae</taxon>
        <taxon>Thalassotalea</taxon>
    </lineage>
</organism>
<dbReference type="Pfam" id="PF10082">
    <property type="entry name" value="BBP2_2"/>
    <property type="match status" value="1"/>
</dbReference>
<evidence type="ECO:0000313" key="2">
    <source>
        <dbReference type="Proteomes" id="UP001266357"/>
    </source>
</evidence>
<name>A0ABU3A1J5_9GAMM</name>
<gene>
    <name evidence="1" type="ORF">RM573_10610</name>
</gene>
<dbReference type="Proteomes" id="UP001266357">
    <property type="component" value="Unassembled WGS sequence"/>
</dbReference>
<keyword evidence="2" id="KW-1185">Reference proteome</keyword>
<evidence type="ECO:0000313" key="1">
    <source>
        <dbReference type="EMBL" id="MDT0604042.1"/>
    </source>
</evidence>
<dbReference type="EMBL" id="JAVRIF010000005">
    <property type="protein sequence ID" value="MDT0604042.1"/>
    <property type="molecule type" value="Genomic_DNA"/>
</dbReference>
<comment type="caution">
    <text evidence="1">The sequence shown here is derived from an EMBL/GenBank/DDBJ whole genome shotgun (WGS) entry which is preliminary data.</text>
</comment>
<protein>
    <submittedName>
        <fullName evidence="1">Outer membrane beta-barrel protein</fullName>
    </submittedName>
</protein>
<accession>A0ABU3A1J5</accession>
<sequence length="398" mass="46722">MNNKKVRLKFIYVYLFSWVFFSVSGFAKDDFNTESGNFFNLSLHSEVGQTDNFLFTNQHEQQTSFITLSPSLALQTQFDNQLFNLEFESEHIKFQDFSKDDHTNYTLAPRYQFKIAANKAFFIKTTIANIYENRGTGLTLGKANLLTKGDKRESSDFSVGYMYGSQTSVAKLTAELGQYTHQYNTRRDQTYLLDQQKRYANISFDYLLSGQSYLATNIAFENITFEHNNVLNKKKYTALAGMKWQTTEISQLALLLGYQQIKFAQTAFHDDDGFKWRFDWQWHPIYSTKVVISTERDFQEANRLSNSYRIVDNFDIKLTSRLSDLFNATAIVGTKREKIIYQQGKEKEHFLYSQFTVQYQRNEWLSFYLKYQYQDLDASEIMLDYQRNSISIGFDVTL</sequence>